<keyword evidence="5 6" id="KW-0472">Membrane</keyword>
<feature type="transmembrane region" description="Helical" evidence="6">
    <location>
        <begin position="305"/>
        <end position="323"/>
    </location>
</feature>
<dbReference type="InterPro" id="IPR000873">
    <property type="entry name" value="AMP-dep_synth/lig_dom"/>
</dbReference>
<organism evidence="8 9">
    <name type="scientific">Marinibactrum halimedae</name>
    <dbReference type="NCBI Taxonomy" id="1444977"/>
    <lineage>
        <taxon>Bacteria</taxon>
        <taxon>Pseudomonadati</taxon>
        <taxon>Pseudomonadota</taxon>
        <taxon>Gammaproteobacteria</taxon>
        <taxon>Cellvibrionales</taxon>
        <taxon>Cellvibrionaceae</taxon>
        <taxon>Marinibactrum</taxon>
    </lineage>
</organism>
<accession>A0AA37WNB3</accession>
<dbReference type="PROSITE" id="PS00455">
    <property type="entry name" value="AMP_BINDING"/>
    <property type="match status" value="1"/>
</dbReference>
<proteinExistence type="inferred from homology"/>
<keyword evidence="4 6" id="KW-1133">Transmembrane helix</keyword>
<keyword evidence="9" id="KW-1185">Reference proteome</keyword>
<dbReference type="Gene3D" id="1.20.1250.20">
    <property type="entry name" value="MFS general substrate transporter like domains"/>
    <property type="match status" value="1"/>
</dbReference>
<comment type="caution">
    <text evidence="8">The sequence shown here is derived from an EMBL/GenBank/DDBJ whole genome shotgun (WGS) entry which is preliminary data.</text>
</comment>
<gene>
    <name evidence="8" type="primary">aas</name>
    <name evidence="8" type="ORF">GCM10007877_36530</name>
</gene>
<keyword evidence="2" id="KW-0436">Ligase</keyword>
<dbReference type="SUPFAM" id="SSF103473">
    <property type="entry name" value="MFS general substrate transporter"/>
    <property type="match status" value="1"/>
</dbReference>
<dbReference type="InterPro" id="IPR011701">
    <property type="entry name" value="MFS"/>
</dbReference>
<sequence>MPRLLDFKGFLPFVTIVFLNAFVDLGHKILIQNTIFKVYDGSTQVVLTAIINAFILLPFILLFSPSGFISDKYPKHRVMQLSAAAAVVITLLITVCYYSGWFWAAFGLTLALAVQSAIYSPAKYGYIRELVGKEPLARANGAVQAITITGILLGTFVFSGFFEFLIPKPLIQDTSNIMTHVAPVGWLLVALSVVEFVLSQKLPEKSQLDESKTFSIQSYANLTYLKRNLSTLTGRRSIWEAIIGLATFWAISQVLLATFPAFAKEVLAETNTLKIQGILACSGLGIIIGSTIAGRMSKRHIETGLIPVGAAGITILLLVIPTLGSLTSMALAFLLVGVMGGMFIVPLNALIQYNAHEEEMGTVLAGNNWIQNVSMLGFLFLTIALAALNVPSQYIIALLAVVAFFGAGHTVRRLPHSCARIVAGTFFRQRYRIQVEGFRNLPATGGVLLLGNHISWIDWALVQIASPRPVNFVMLRAIYQHPVLKPILRMFNVIPIAKGYSEQALETVNQRLANGEVVCLFPEGAISRNGQLGKFHTGFERATKGLTDEQAVVVPFYLHGLWGSRFSRSTPKLREARAPVGRRRDLIVAFGKPLPISTTATELKPKVFELSISAWEEYTSALPTLAEQWLMTARRFSRSTAALDYDGEHVSYRKLLVLSLLVARSLSGRYRGKGDSTGQASKPASIGILLPSSCANLCANFGALLSQEVVVNINPHLDTHFTIQSLKEAGVTMVLSSDQYLEQLQEKGISLAPLQEAFVFSNIEDLIGRFRPTSFWLIDAISRIMPNPLLLRMFSGNFFDPLPSPNDTAVIIHTSGSESAPKGVQLSHRNVLTNCKQVSDVLNVQEEDSILANIPPFHAFGFTVTTLMPLLEGIPVVCQADPTNTLEHAKAIARHQVSLLFSTDLLLHKLSFNEKIDPLMLQSLRAVISGSDKLRPHTREAFQKKFNKVIYEGYGCTETSPVISVNIPNVLDLHSWQVQFGNREETVGLPLPGTSVRIVDPESYSPLAAGEEGLITVAGNQVMKDYVSSQEGLPNEKNSEDDVFIYDDDIRWFKTGDYGFLTAEGFLTIVDRQSRFATINDKAISLSHLEEATSVAIDRVLAKFGNPTENKADPNYQIVALTHASATQQHQDEIVILIESNIDYTAFHDDNEETSEATSSLREFCEEIKKDMPSESDTFHRLQHVKRIPRLGNGKVDMKSCQSLITDIFEQL</sequence>
<dbReference type="Pfam" id="PF07690">
    <property type="entry name" value="MFS_1"/>
    <property type="match status" value="1"/>
</dbReference>
<dbReference type="GO" id="GO:0016405">
    <property type="term" value="F:CoA-ligase activity"/>
    <property type="evidence" value="ECO:0007669"/>
    <property type="project" value="TreeGrafter"/>
</dbReference>
<dbReference type="EMBL" id="BSPD01000094">
    <property type="protein sequence ID" value="GLS27934.1"/>
    <property type="molecule type" value="Genomic_DNA"/>
</dbReference>
<dbReference type="PANTHER" id="PTHR24096:SF149">
    <property type="entry name" value="AMP-BINDING DOMAIN-CONTAINING PROTEIN-RELATED"/>
    <property type="match status" value="1"/>
</dbReference>
<dbReference type="NCBIfam" id="NF006386">
    <property type="entry name" value="PRK08633.1"/>
    <property type="match status" value="1"/>
</dbReference>
<reference evidence="8 9" key="1">
    <citation type="journal article" date="2014" name="Int. J. Syst. Evol. Microbiol.">
        <title>Complete genome sequence of Corynebacterium casei LMG S-19264T (=DSM 44701T), isolated from a smear-ripened cheese.</title>
        <authorList>
            <consortium name="US DOE Joint Genome Institute (JGI-PGF)"/>
            <person name="Walter F."/>
            <person name="Albersmeier A."/>
            <person name="Kalinowski J."/>
            <person name="Ruckert C."/>
        </authorList>
    </citation>
    <scope>NUCLEOTIDE SEQUENCE [LARGE SCALE GENOMIC DNA]</scope>
    <source>
        <strain evidence="8 9">NBRC 110095</strain>
    </source>
</reference>
<evidence type="ECO:0000256" key="4">
    <source>
        <dbReference type="ARBA" id="ARBA00022989"/>
    </source>
</evidence>
<dbReference type="InterPro" id="IPR042099">
    <property type="entry name" value="ANL_N_sf"/>
</dbReference>
<dbReference type="RefSeq" id="WP_232594825.1">
    <property type="nucleotide sequence ID" value="NZ_BSPD01000094.1"/>
</dbReference>
<feature type="domain" description="Phospholipid/glycerol acyltransferase" evidence="7">
    <location>
        <begin position="447"/>
        <end position="561"/>
    </location>
</feature>
<evidence type="ECO:0000259" key="7">
    <source>
        <dbReference type="SMART" id="SM00563"/>
    </source>
</evidence>
<dbReference type="InterPro" id="IPR020845">
    <property type="entry name" value="AMP-binding_CS"/>
</dbReference>
<feature type="transmembrane region" description="Helical" evidence="6">
    <location>
        <begin position="78"/>
        <end position="95"/>
    </location>
</feature>
<dbReference type="PANTHER" id="PTHR24096">
    <property type="entry name" value="LONG-CHAIN-FATTY-ACID--COA LIGASE"/>
    <property type="match status" value="1"/>
</dbReference>
<feature type="transmembrane region" description="Helical" evidence="6">
    <location>
        <begin position="7"/>
        <end position="25"/>
    </location>
</feature>
<feature type="transmembrane region" description="Helical" evidence="6">
    <location>
        <begin position="45"/>
        <end position="66"/>
    </location>
</feature>
<feature type="transmembrane region" description="Helical" evidence="6">
    <location>
        <begin position="369"/>
        <end position="388"/>
    </location>
</feature>
<feature type="transmembrane region" description="Helical" evidence="6">
    <location>
        <begin position="177"/>
        <end position="198"/>
    </location>
</feature>
<dbReference type="SUPFAM" id="SSF56801">
    <property type="entry name" value="Acetyl-CoA synthetase-like"/>
    <property type="match status" value="1"/>
</dbReference>
<evidence type="ECO:0000313" key="9">
    <source>
        <dbReference type="Proteomes" id="UP001156870"/>
    </source>
</evidence>
<dbReference type="Pfam" id="PF01553">
    <property type="entry name" value="Acyltransferase"/>
    <property type="match status" value="1"/>
</dbReference>
<feature type="transmembrane region" description="Helical" evidence="6">
    <location>
        <begin position="275"/>
        <end position="293"/>
    </location>
</feature>
<feature type="transmembrane region" description="Helical" evidence="6">
    <location>
        <begin position="141"/>
        <end position="165"/>
    </location>
</feature>
<keyword evidence="3 6" id="KW-0812">Transmembrane</keyword>
<dbReference type="SUPFAM" id="SSF69593">
    <property type="entry name" value="Glycerol-3-phosphate (1)-acyltransferase"/>
    <property type="match status" value="1"/>
</dbReference>
<feature type="transmembrane region" description="Helical" evidence="6">
    <location>
        <begin position="329"/>
        <end position="349"/>
    </location>
</feature>
<dbReference type="AlphaFoldDB" id="A0AA37WNB3"/>
<evidence type="ECO:0000256" key="2">
    <source>
        <dbReference type="ARBA" id="ARBA00022598"/>
    </source>
</evidence>
<dbReference type="InterPro" id="IPR036259">
    <property type="entry name" value="MFS_trans_sf"/>
</dbReference>
<name>A0AA37WNB3_9GAMM</name>
<evidence type="ECO:0000256" key="6">
    <source>
        <dbReference type="SAM" id="Phobius"/>
    </source>
</evidence>
<feature type="transmembrane region" description="Helical" evidence="6">
    <location>
        <begin position="101"/>
        <end position="120"/>
    </location>
</feature>
<dbReference type="Pfam" id="PF00501">
    <property type="entry name" value="AMP-binding"/>
    <property type="match status" value="1"/>
</dbReference>
<dbReference type="CDD" id="cd06173">
    <property type="entry name" value="MFS_MefA_like"/>
    <property type="match status" value="1"/>
</dbReference>
<evidence type="ECO:0000256" key="5">
    <source>
        <dbReference type="ARBA" id="ARBA00023136"/>
    </source>
</evidence>
<dbReference type="Proteomes" id="UP001156870">
    <property type="component" value="Unassembled WGS sequence"/>
</dbReference>
<dbReference type="InterPro" id="IPR002123">
    <property type="entry name" value="Plipid/glycerol_acylTrfase"/>
</dbReference>
<dbReference type="SMART" id="SM00563">
    <property type="entry name" value="PlsC"/>
    <property type="match status" value="1"/>
</dbReference>
<evidence type="ECO:0000256" key="3">
    <source>
        <dbReference type="ARBA" id="ARBA00022692"/>
    </source>
</evidence>
<dbReference type="GO" id="GO:0016746">
    <property type="term" value="F:acyltransferase activity"/>
    <property type="evidence" value="ECO:0007669"/>
    <property type="project" value="InterPro"/>
</dbReference>
<comment type="similarity">
    <text evidence="1">Belongs to the ATP-dependent AMP-binding enzyme family.</text>
</comment>
<feature type="transmembrane region" description="Helical" evidence="6">
    <location>
        <begin position="237"/>
        <end position="263"/>
    </location>
</feature>
<protein>
    <submittedName>
        <fullName evidence="8">Acyl-[ACP]--phospholipid O-acyltransferase</fullName>
    </submittedName>
</protein>
<evidence type="ECO:0000256" key="1">
    <source>
        <dbReference type="ARBA" id="ARBA00006432"/>
    </source>
</evidence>
<dbReference type="GO" id="GO:0022857">
    <property type="term" value="F:transmembrane transporter activity"/>
    <property type="evidence" value="ECO:0007669"/>
    <property type="project" value="InterPro"/>
</dbReference>
<dbReference type="CDD" id="cd07989">
    <property type="entry name" value="LPLAT_AGPAT-like"/>
    <property type="match status" value="1"/>
</dbReference>
<dbReference type="Gene3D" id="3.40.50.12780">
    <property type="entry name" value="N-terminal domain of ligase-like"/>
    <property type="match status" value="1"/>
</dbReference>
<evidence type="ECO:0000313" key="8">
    <source>
        <dbReference type="EMBL" id="GLS27934.1"/>
    </source>
</evidence>